<dbReference type="RefSeq" id="WP_162660533.1">
    <property type="nucleotide sequence ID" value="NZ_LR593887.1"/>
</dbReference>
<dbReference type="EMBL" id="LR586016">
    <property type="protein sequence ID" value="VIP05464.1"/>
    <property type="molecule type" value="Genomic_DNA"/>
</dbReference>
<sequence>MGTLPPFIGFACIACFTWWFSSRPRLFLQIFVPREEWFPVGRQILRHAEFRRGMRILAGLQLAMGGLLKWWLRTSFVADSSGNS</sequence>
<dbReference type="EMBL" id="LR593887">
    <property type="protein sequence ID" value="VTS08284.1"/>
    <property type="molecule type" value="Genomic_DNA"/>
</dbReference>
<proteinExistence type="predicted"/>
<dbReference type="AlphaFoldDB" id="A0A6C2YVJ9"/>
<protein>
    <submittedName>
        <fullName evidence="1">Uncharacterized protein</fullName>
    </submittedName>
</protein>
<accession>A0A6C2YVJ9</accession>
<keyword evidence="2" id="KW-1185">Reference proteome</keyword>
<gene>
    <name evidence="1" type="ORF">GMBLW1_37290</name>
</gene>
<reference evidence="1" key="1">
    <citation type="submission" date="2019-04" db="EMBL/GenBank/DDBJ databases">
        <authorList>
            <consortium name="Science for Life Laboratories"/>
        </authorList>
    </citation>
    <scope>NUCLEOTIDE SEQUENCE</scope>
    <source>
        <strain evidence="1">MBLW1</strain>
    </source>
</reference>
<dbReference type="InParanoid" id="A0A6C2YVJ9"/>
<dbReference type="KEGG" id="tim:GMBLW1_37290"/>
<organism evidence="1">
    <name type="scientific">Tuwongella immobilis</name>
    <dbReference type="NCBI Taxonomy" id="692036"/>
    <lineage>
        <taxon>Bacteria</taxon>
        <taxon>Pseudomonadati</taxon>
        <taxon>Planctomycetota</taxon>
        <taxon>Planctomycetia</taxon>
        <taxon>Gemmatales</taxon>
        <taxon>Gemmataceae</taxon>
        <taxon>Tuwongella</taxon>
    </lineage>
</organism>
<evidence type="ECO:0000313" key="2">
    <source>
        <dbReference type="Proteomes" id="UP000464378"/>
    </source>
</evidence>
<name>A0A6C2YVJ9_9BACT</name>
<dbReference type="Proteomes" id="UP000464378">
    <property type="component" value="Chromosome"/>
</dbReference>
<evidence type="ECO:0000313" key="1">
    <source>
        <dbReference type="EMBL" id="VIP05464.1"/>
    </source>
</evidence>